<evidence type="ECO:0000313" key="1">
    <source>
        <dbReference type="EMBL" id="RDX39838.1"/>
    </source>
</evidence>
<evidence type="ECO:0000313" key="2">
    <source>
        <dbReference type="Proteomes" id="UP000256964"/>
    </source>
</evidence>
<dbReference type="EMBL" id="KZ857635">
    <property type="protein sequence ID" value="RDX39838.1"/>
    <property type="molecule type" value="Genomic_DNA"/>
</dbReference>
<sequence length="66" mass="7263">MGQVTVSTCPSRPSTTVVWTLLDGHLGHDCILQVAQFASYNFGAHFFAARRHIDSDSPRRSMSLGQ</sequence>
<reference evidence="1 2" key="1">
    <citation type="journal article" date="2018" name="Biotechnol. Biofuels">
        <title>Integrative visual omics of the white-rot fungus Polyporus brumalis exposes the biotechnological potential of its oxidative enzymes for delignifying raw plant biomass.</title>
        <authorList>
            <person name="Miyauchi S."/>
            <person name="Rancon A."/>
            <person name="Drula E."/>
            <person name="Hage H."/>
            <person name="Chaduli D."/>
            <person name="Favel A."/>
            <person name="Grisel S."/>
            <person name="Henrissat B."/>
            <person name="Herpoel-Gimbert I."/>
            <person name="Ruiz-Duenas F.J."/>
            <person name="Chevret D."/>
            <person name="Hainaut M."/>
            <person name="Lin J."/>
            <person name="Wang M."/>
            <person name="Pangilinan J."/>
            <person name="Lipzen A."/>
            <person name="Lesage-Meessen L."/>
            <person name="Navarro D."/>
            <person name="Riley R."/>
            <person name="Grigoriev I.V."/>
            <person name="Zhou S."/>
            <person name="Raouche S."/>
            <person name="Rosso M.N."/>
        </authorList>
    </citation>
    <scope>NUCLEOTIDE SEQUENCE [LARGE SCALE GENOMIC DNA]</scope>
    <source>
        <strain evidence="1 2">BRFM 1820</strain>
    </source>
</reference>
<dbReference type="AlphaFoldDB" id="A0A371CHS3"/>
<organism evidence="1 2">
    <name type="scientific">Lentinus brumalis</name>
    <dbReference type="NCBI Taxonomy" id="2498619"/>
    <lineage>
        <taxon>Eukaryota</taxon>
        <taxon>Fungi</taxon>
        <taxon>Dikarya</taxon>
        <taxon>Basidiomycota</taxon>
        <taxon>Agaricomycotina</taxon>
        <taxon>Agaricomycetes</taxon>
        <taxon>Polyporales</taxon>
        <taxon>Polyporaceae</taxon>
        <taxon>Lentinus</taxon>
    </lineage>
</organism>
<keyword evidence="2" id="KW-1185">Reference proteome</keyword>
<protein>
    <submittedName>
        <fullName evidence="1">Uncharacterized protein</fullName>
    </submittedName>
</protein>
<name>A0A371CHS3_9APHY</name>
<proteinExistence type="predicted"/>
<gene>
    <name evidence="1" type="ORF">OH76DRAFT_1490800</name>
</gene>
<accession>A0A371CHS3</accession>
<dbReference type="Proteomes" id="UP000256964">
    <property type="component" value="Unassembled WGS sequence"/>
</dbReference>